<dbReference type="RefSeq" id="WP_337704189.1">
    <property type="nucleotide sequence ID" value="NZ_JBBEGM010000006.1"/>
</dbReference>
<name>A0ABU8M662_9PSEU</name>
<protein>
    <submittedName>
        <fullName evidence="1">Uncharacterized protein</fullName>
    </submittedName>
</protein>
<proteinExistence type="predicted"/>
<evidence type="ECO:0000313" key="1">
    <source>
        <dbReference type="EMBL" id="MEJ2862820.1"/>
    </source>
</evidence>
<sequence>MEMSTAEELEETALLGRVRAQVFALQLIEKGLVPAMATGDVCELAVSIEDWNVVEVPDDGMEYLITDDNSFSVTRGLLRKESGPGPEDGQLRVDTCGQGFLLGGSARSYPPAGSPVYIEGYVSVEPMRMPMFGFDNPRAWPMRRPWKVVALHRELLPRGGVGGRKPAMPIERLPNPADVDTGSYYFADLVLP</sequence>
<evidence type="ECO:0000313" key="2">
    <source>
        <dbReference type="Proteomes" id="UP001369736"/>
    </source>
</evidence>
<dbReference type="EMBL" id="JBBEGM010000006">
    <property type="protein sequence ID" value="MEJ2862820.1"/>
    <property type="molecule type" value="Genomic_DNA"/>
</dbReference>
<keyword evidence="2" id="KW-1185">Reference proteome</keyword>
<gene>
    <name evidence="1" type="ORF">WCD58_16735</name>
</gene>
<reference evidence="1 2" key="1">
    <citation type="submission" date="2024-03" db="EMBL/GenBank/DDBJ databases">
        <title>Actinomycetospora sp. OC33-EN07, a novel actinomycete isolated from wild orchid (Aerides multiflora).</title>
        <authorList>
            <person name="Suriyachadkun C."/>
        </authorList>
    </citation>
    <scope>NUCLEOTIDE SEQUENCE [LARGE SCALE GENOMIC DNA]</scope>
    <source>
        <strain evidence="1 2">OC33-EN07</strain>
    </source>
</reference>
<comment type="caution">
    <text evidence="1">The sequence shown here is derived from an EMBL/GenBank/DDBJ whole genome shotgun (WGS) entry which is preliminary data.</text>
</comment>
<accession>A0ABU8M662</accession>
<dbReference type="Proteomes" id="UP001369736">
    <property type="component" value="Unassembled WGS sequence"/>
</dbReference>
<organism evidence="1 2">
    <name type="scientific">Actinomycetospora flava</name>
    <dbReference type="NCBI Taxonomy" id="3129232"/>
    <lineage>
        <taxon>Bacteria</taxon>
        <taxon>Bacillati</taxon>
        <taxon>Actinomycetota</taxon>
        <taxon>Actinomycetes</taxon>
        <taxon>Pseudonocardiales</taxon>
        <taxon>Pseudonocardiaceae</taxon>
        <taxon>Actinomycetospora</taxon>
    </lineage>
</organism>